<organism evidence="3 4">
    <name type="scientific">Pukyongiella litopenaei</name>
    <dbReference type="NCBI Taxonomy" id="2605946"/>
    <lineage>
        <taxon>Bacteria</taxon>
        <taxon>Pseudomonadati</taxon>
        <taxon>Pseudomonadota</taxon>
        <taxon>Alphaproteobacteria</taxon>
        <taxon>Rhodobacterales</taxon>
        <taxon>Paracoccaceae</taxon>
        <taxon>Pukyongiella</taxon>
    </lineage>
</organism>
<dbReference type="EMBL" id="CP043622">
    <property type="protein sequence ID" value="QEP30652.1"/>
    <property type="molecule type" value="Genomic_DNA"/>
</dbReference>
<name>A0A5C2H6Q9_9RHOB</name>
<dbReference type="Pfam" id="PF13936">
    <property type="entry name" value="HTH_38"/>
    <property type="match status" value="1"/>
</dbReference>
<dbReference type="AlphaFoldDB" id="A0A5C2H6Q9"/>
<dbReference type="Gene3D" id="1.10.10.60">
    <property type="entry name" value="Homeodomain-like"/>
    <property type="match status" value="1"/>
</dbReference>
<gene>
    <name evidence="3" type="ORF">C6Y53_20865</name>
</gene>
<dbReference type="Pfam" id="PF05713">
    <property type="entry name" value="MobC"/>
    <property type="match status" value="1"/>
</dbReference>
<reference evidence="3 4" key="1">
    <citation type="submission" date="2019-09" db="EMBL/GenBank/DDBJ databases">
        <title>Novel bacterium SH-1.</title>
        <authorList>
            <person name="Kim Y.-S."/>
            <person name="Kim K.-H."/>
        </authorList>
    </citation>
    <scope>NUCLEOTIDE SEQUENCE [LARGE SCALE GENOMIC DNA]</scope>
    <source>
        <strain evidence="3 4">SH-1</strain>
        <plasmid evidence="3 4">p4</plasmid>
    </source>
</reference>
<feature type="domain" description="Bacterial mobilisation" evidence="1">
    <location>
        <begin position="116"/>
        <end position="135"/>
    </location>
</feature>
<evidence type="ECO:0000259" key="2">
    <source>
        <dbReference type="Pfam" id="PF13936"/>
    </source>
</evidence>
<dbReference type="Proteomes" id="UP000237655">
    <property type="component" value="Plasmid p4"/>
</dbReference>
<evidence type="ECO:0000313" key="4">
    <source>
        <dbReference type="Proteomes" id="UP000237655"/>
    </source>
</evidence>
<keyword evidence="4" id="KW-1185">Reference proteome</keyword>
<evidence type="ECO:0000259" key="1">
    <source>
        <dbReference type="Pfam" id="PF05713"/>
    </source>
</evidence>
<protein>
    <submittedName>
        <fullName evidence="3">Helix-turn-helix domain-containing protein</fullName>
    </submittedName>
</protein>
<dbReference type="KEGG" id="thas:C6Y53_20865"/>
<keyword evidence="3" id="KW-0614">Plasmid</keyword>
<dbReference type="InterPro" id="IPR008687">
    <property type="entry name" value="MobC"/>
</dbReference>
<geneLocation type="plasmid" evidence="3 4">
    <name>p4</name>
</geneLocation>
<evidence type="ECO:0000313" key="3">
    <source>
        <dbReference type="EMBL" id="QEP30652.1"/>
    </source>
</evidence>
<dbReference type="InterPro" id="IPR025246">
    <property type="entry name" value="IS30-like_HTH"/>
</dbReference>
<proteinExistence type="predicted"/>
<sequence>MPSSRRLTDQERRQIALQRAKGVPVRELAVRFSVSQKTIYNALNHGRATRSANDSRTCVLTMRVSDRDLRGFDAALSRRGIAHRSDAMRRLMLAADDLLRPDEMMTEELRAMSAALNRVGNNVNQVARRLNEAKLKGERLPYTAASHAEIRGLAGLVFDMADQVQELFRARRRALDLEVTEALRGLATNAGRDCSV</sequence>
<accession>A0A5C2H6Q9</accession>
<feature type="domain" description="Transposase IS30-like HTH" evidence="2">
    <location>
        <begin position="5"/>
        <end position="43"/>
    </location>
</feature>